<organism evidence="1 2">
    <name type="scientific">Campylobacter peloridis</name>
    <dbReference type="NCBI Taxonomy" id="488546"/>
    <lineage>
        <taxon>Bacteria</taxon>
        <taxon>Pseudomonadati</taxon>
        <taxon>Campylobacterota</taxon>
        <taxon>Epsilonproteobacteria</taxon>
        <taxon>Campylobacterales</taxon>
        <taxon>Campylobacteraceae</taxon>
        <taxon>Campylobacter</taxon>
    </lineage>
</organism>
<sequence length="111" mass="12688">MYEVVSWEQEIQNGVNISKKIENDYAKEICISMSKDSFMKDHKAPFAITIHILKGSIELGVLSDKFILNTLDSISLKANQIHNLTALKDSIIRLTLYKQDSFERVKDIVKS</sequence>
<protein>
    <submittedName>
        <fullName evidence="1">Cupin domain-containing protein</fullName>
    </submittedName>
</protein>
<dbReference type="InterPro" id="IPR014710">
    <property type="entry name" value="RmlC-like_jellyroll"/>
</dbReference>
<dbReference type="EMBL" id="CP063079">
    <property type="protein sequence ID" value="QOQ89687.1"/>
    <property type="molecule type" value="Genomic_DNA"/>
</dbReference>
<gene>
    <name evidence="1" type="ORF">IMC75_00260</name>
</gene>
<keyword evidence="2" id="KW-1185">Reference proteome</keyword>
<evidence type="ECO:0000313" key="2">
    <source>
        <dbReference type="Proteomes" id="UP000595070"/>
    </source>
</evidence>
<evidence type="ECO:0000313" key="1">
    <source>
        <dbReference type="EMBL" id="QOQ89687.1"/>
    </source>
</evidence>
<reference evidence="1 2" key="1">
    <citation type="submission" date="2020-10" db="EMBL/GenBank/DDBJ databases">
        <title>Campylobacter and Helicobacter PacBio genomes.</title>
        <authorList>
            <person name="Lane C."/>
        </authorList>
    </citation>
    <scope>NUCLEOTIDE SEQUENCE [LARGE SCALE GENOMIC DNA]</scope>
    <source>
        <strain evidence="1 2">2016D-0074</strain>
    </source>
</reference>
<proteinExistence type="predicted"/>
<dbReference type="Gene3D" id="2.60.120.10">
    <property type="entry name" value="Jelly Rolls"/>
    <property type="match status" value="1"/>
</dbReference>
<accession>A0ABX6TVE9</accession>
<dbReference type="Proteomes" id="UP000595070">
    <property type="component" value="Chromosome"/>
</dbReference>
<dbReference type="SUPFAM" id="SSF51182">
    <property type="entry name" value="RmlC-like cupins"/>
    <property type="match status" value="1"/>
</dbReference>
<dbReference type="InterPro" id="IPR011051">
    <property type="entry name" value="RmlC_Cupin_sf"/>
</dbReference>
<name>A0ABX6TVE9_9BACT</name>